<dbReference type="EMBL" id="JAXCGZ010003826">
    <property type="protein sequence ID" value="KAK7083031.1"/>
    <property type="molecule type" value="Genomic_DNA"/>
</dbReference>
<feature type="transmembrane region" description="Helical" evidence="3">
    <location>
        <begin position="160"/>
        <end position="182"/>
    </location>
</feature>
<feature type="domain" description="Peptidase M13 N-terminal" evidence="4">
    <location>
        <begin position="547"/>
        <end position="623"/>
    </location>
</feature>
<feature type="compositionally biased region" description="Polar residues" evidence="2">
    <location>
        <begin position="1"/>
        <end position="11"/>
    </location>
</feature>
<dbReference type="PANTHER" id="PTHR11733">
    <property type="entry name" value="ZINC METALLOPROTEASE FAMILY M13 NEPRILYSIN-RELATED"/>
    <property type="match status" value="1"/>
</dbReference>
<sequence>MRPVGNSRSQDGQGGGYEGPRYDSVQADPFNRLDAVGAVAVLPSMYVSKLKKISSLEPLSHLRNDEGGYLGPAALENINLEMPSSTAPHHQNVRPSNSEVGNNISTTNNNYPYRGTGKMNPQSVAGSLDMDTSSSYKSERNGGGLYSTLTCRDRSGCEQALLMTGAILLIIIITLAIGIGFVNSKGINTQVSAGLLWGGPTCQSQECVKAAGAILESLDESVDPCHNFVQFACGGWHANHPVPEAAFRWSMLDVLDETTLYELKHLLEEPPEEGESLGIQAARKMYQACVNDTAWTEIGLAPLIDIFGEVGGLPLMTPNWTASGYQLESLLAWARRLGWMPIISLAVSPDLVNNSNYAVYLGQGDLELPLGGGSKNASSLKEFRVKFMKRTALELLKVVGLEEDEEAKKTMETDIEELWNFSVELAEISIPANSITDPWLTYTPVTIDAFTNFTDHEEIPLKSILCYSKSSTPWLRKPHMPCETFMPLLKRKCALDKEKRLTSIFIFPECFNICTKQNVVQGPDNSSLKALRRAICRYNALGKSFCRWHDCAAKSRILLKVAVGQLYFKKHSLTNIIDMAEQMISDITLSFRNLITSATWMSPNATKEAMTKLDNMIKLVAYPSYIFNDTEMDKHLDGMPEISTTDHFGNVMNLTKWISMRSLMKLSQPPVRRKWVSGPLEINAFYSAIQNALSK</sequence>
<evidence type="ECO:0000256" key="3">
    <source>
        <dbReference type="SAM" id="Phobius"/>
    </source>
</evidence>
<dbReference type="InterPro" id="IPR008753">
    <property type="entry name" value="Peptidase_M13_N"/>
</dbReference>
<organism evidence="5 6">
    <name type="scientific">Halocaridina rubra</name>
    <name type="common">Hawaiian red shrimp</name>
    <dbReference type="NCBI Taxonomy" id="373956"/>
    <lineage>
        <taxon>Eukaryota</taxon>
        <taxon>Metazoa</taxon>
        <taxon>Ecdysozoa</taxon>
        <taxon>Arthropoda</taxon>
        <taxon>Crustacea</taxon>
        <taxon>Multicrustacea</taxon>
        <taxon>Malacostraca</taxon>
        <taxon>Eumalacostraca</taxon>
        <taxon>Eucarida</taxon>
        <taxon>Decapoda</taxon>
        <taxon>Pleocyemata</taxon>
        <taxon>Caridea</taxon>
        <taxon>Atyoidea</taxon>
        <taxon>Atyidae</taxon>
        <taxon>Halocaridina</taxon>
    </lineage>
</organism>
<keyword evidence="6" id="KW-1185">Reference proteome</keyword>
<feature type="compositionally biased region" description="Polar residues" evidence="2">
    <location>
        <begin position="85"/>
        <end position="111"/>
    </location>
</feature>
<reference evidence="5 6" key="1">
    <citation type="submission" date="2023-11" db="EMBL/GenBank/DDBJ databases">
        <title>Halocaridina rubra genome assembly.</title>
        <authorList>
            <person name="Smith C."/>
        </authorList>
    </citation>
    <scope>NUCLEOTIDE SEQUENCE [LARGE SCALE GENOMIC DNA]</scope>
    <source>
        <strain evidence="5">EP-1</strain>
        <tissue evidence="5">Whole</tissue>
    </source>
</reference>
<feature type="domain" description="Peptidase M13 N-terminal" evidence="4">
    <location>
        <begin position="224"/>
        <end position="465"/>
    </location>
</feature>
<dbReference type="AlphaFoldDB" id="A0AAN9A6Y3"/>
<protein>
    <recommendedName>
        <fullName evidence="4">Peptidase M13 N-terminal domain-containing protein</fullName>
    </recommendedName>
</protein>
<dbReference type="InterPro" id="IPR000718">
    <property type="entry name" value="Peptidase_M13"/>
</dbReference>
<dbReference type="PANTHER" id="PTHR11733:SF167">
    <property type="entry name" value="FI17812P1-RELATED"/>
    <property type="match status" value="1"/>
</dbReference>
<dbReference type="PROSITE" id="PS51885">
    <property type="entry name" value="NEPRILYSIN"/>
    <property type="match status" value="1"/>
</dbReference>
<dbReference type="InterPro" id="IPR042089">
    <property type="entry name" value="Peptidase_M13_dom_2"/>
</dbReference>
<evidence type="ECO:0000259" key="4">
    <source>
        <dbReference type="Pfam" id="PF05649"/>
    </source>
</evidence>
<gene>
    <name evidence="5" type="ORF">SK128_009242</name>
</gene>
<proteinExistence type="inferred from homology"/>
<comment type="caution">
    <text evidence="5">The sequence shown here is derived from an EMBL/GenBank/DDBJ whole genome shotgun (WGS) entry which is preliminary data.</text>
</comment>
<dbReference type="InterPro" id="IPR024079">
    <property type="entry name" value="MetalloPept_cat_dom_sf"/>
</dbReference>
<keyword evidence="3" id="KW-0812">Transmembrane</keyword>
<evidence type="ECO:0000313" key="5">
    <source>
        <dbReference type="EMBL" id="KAK7083031.1"/>
    </source>
</evidence>
<feature type="region of interest" description="Disordered" evidence="2">
    <location>
        <begin position="1"/>
        <end position="25"/>
    </location>
</feature>
<keyword evidence="3" id="KW-0472">Membrane</keyword>
<name>A0AAN9A6Y3_HALRR</name>
<accession>A0AAN9A6Y3</accession>
<evidence type="ECO:0000256" key="2">
    <source>
        <dbReference type="SAM" id="MobiDB-lite"/>
    </source>
</evidence>
<dbReference type="SUPFAM" id="SSF55486">
    <property type="entry name" value="Metalloproteases ('zincins'), catalytic domain"/>
    <property type="match status" value="1"/>
</dbReference>
<dbReference type="Proteomes" id="UP001381693">
    <property type="component" value="Unassembled WGS sequence"/>
</dbReference>
<dbReference type="GO" id="GO:0016485">
    <property type="term" value="P:protein processing"/>
    <property type="evidence" value="ECO:0007669"/>
    <property type="project" value="TreeGrafter"/>
</dbReference>
<comment type="similarity">
    <text evidence="1">Belongs to the peptidase M13 family.</text>
</comment>
<dbReference type="GO" id="GO:0004222">
    <property type="term" value="F:metalloendopeptidase activity"/>
    <property type="evidence" value="ECO:0007669"/>
    <property type="project" value="InterPro"/>
</dbReference>
<dbReference type="Pfam" id="PF05649">
    <property type="entry name" value="Peptidase_M13_N"/>
    <property type="match status" value="2"/>
</dbReference>
<dbReference type="GO" id="GO:0005886">
    <property type="term" value="C:plasma membrane"/>
    <property type="evidence" value="ECO:0007669"/>
    <property type="project" value="TreeGrafter"/>
</dbReference>
<dbReference type="Gene3D" id="1.10.1380.10">
    <property type="entry name" value="Neutral endopeptidase , domain2"/>
    <property type="match status" value="1"/>
</dbReference>
<keyword evidence="3" id="KW-1133">Transmembrane helix</keyword>
<evidence type="ECO:0000256" key="1">
    <source>
        <dbReference type="ARBA" id="ARBA00007357"/>
    </source>
</evidence>
<evidence type="ECO:0000313" key="6">
    <source>
        <dbReference type="Proteomes" id="UP001381693"/>
    </source>
</evidence>
<dbReference type="Gene3D" id="3.40.390.10">
    <property type="entry name" value="Collagenase (Catalytic Domain)"/>
    <property type="match status" value="1"/>
</dbReference>
<feature type="region of interest" description="Disordered" evidence="2">
    <location>
        <begin position="85"/>
        <end position="115"/>
    </location>
</feature>